<evidence type="ECO:0000256" key="1">
    <source>
        <dbReference type="SAM" id="MobiDB-lite"/>
    </source>
</evidence>
<feature type="compositionally biased region" description="Low complexity" evidence="1">
    <location>
        <begin position="1"/>
        <end position="15"/>
    </location>
</feature>
<name>A0A383VQ41_TETOB</name>
<accession>A0A383VQ41</accession>
<dbReference type="Proteomes" id="UP000256970">
    <property type="component" value="Unassembled WGS sequence"/>
</dbReference>
<dbReference type="AlphaFoldDB" id="A0A383VQ41"/>
<protein>
    <recommendedName>
        <fullName evidence="4">FAST kinase leucine-rich domain-containing protein</fullName>
    </recommendedName>
</protein>
<reference evidence="2 3" key="1">
    <citation type="submission" date="2016-10" db="EMBL/GenBank/DDBJ databases">
        <authorList>
            <person name="Cai Z."/>
        </authorList>
    </citation>
    <scope>NUCLEOTIDE SEQUENCE [LARGE SCALE GENOMIC DNA]</scope>
</reference>
<proteinExistence type="predicted"/>
<dbReference type="EMBL" id="FNXT01000806">
    <property type="protein sequence ID" value="SZX67635.1"/>
    <property type="molecule type" value="Genomic_DNA"/>
</dbReference>
<evidence type="ECO:0000313" key="2">
    <source>
        <dbReference type="EMBL" id="SZX67635.1"/>
    </source>
</evidence>
<keyword evidence="3" id="KW-1185">Reference proteome</keyword>
<sequence length="384" mass="41910">MRWNRQQQQQNQQQQHADSEPAPYSSSSSSSRGRGRGSGLRGRGGGRVQPGSSSSSSSSSNGWGSSNQGRAWPQQQQQQQQPQLLFQGSRAGQGSAADEPQPGKTLSGLLIAKLSDSRDLQELAQVLEQHKTALGPVHISAAISRAARLHPGLLALRQPPPWQQQQQQQQLTQQQRQQQQLQGLLSLLLPRFVAQLPQASFVEVSCVVGGLARMGCYNAPSDVIDACLDVTRHALYRNDVSNKELLQLGWGLARMGRQPDSSWLAAFEAATRDRMPSLNHIETANVLWAFAKWGTPPSPAWLAAYLAHLPGQLLALQPPELCSVMWAAAMLQLALPAELLDGLLLEAQVKFGGFTGQGLGTLAWSLARLDIRPQPFWLQVNSRK</sequence>
<evidence type="ECO:0000313" key="3">
    <source>
        <dbReference type="Proteomes" id="UP000256970"/>
    </source>
</evidence>
<dbReference type="PANTHER" id="PTHR24330">
    <property type="entry name" value="HOMEOBOX PROTEIN BARH-LIKE"/>
    <property type="match status" value="1"/>
</dbReference>
<feature type="compositionally biased region" description="Low complexity" evidence="1">
    <location>
        <begin position="49"/>
        <end position="66"/>
    </location>
</feature>
<organism evidence="2 3">
    <name type="scientific">Tetradesmus obliquus</name>
    <name type="common">Green alga</name>
    <name type="synonym">Acutodesmus obliquus</name>
    <dbReference type="NCBI Taxonomy" id="3088"/>
    <lineage>
        <taxon>Eukaryota</taxon>
        <taxon>Viridiplantae</taxon>
        <taxon>Chlorophyta</taxon>
        <taxon>core chlorophytes</taxon>
        <taxon>Chlorophyceae</taxon>
        <taxon>CS clade</taxon>
        <taxon>Sphaeropleales</taxon>
        <taxon>Scenedesmaceae</taxon>
        <taxon>Tetradesmus</taxon>
    </lineage>
</organism>
<feature type="compositionally biased region" description="Low complexity" evidence="1">
    <location>
        <begin position="73"/>
        <end position="83"/>
    </location>
</feature>
<feature type="compositionally biased region" description="Gly residues" evidence="1">
    <location>
        <begin position="36"/>
        <end position="48"/>
    </location>
</feature>
<dbReference type="InterPro" id="IPR052145">
    <property type="entry name" value="Mediator/Homeobox_domain"/>
</dbReference>
<dbReference type="PANTHER" id="PTHR24330:SF19">
    <property type="entry name" value="MEDIATOR OF RNA POLYMERASE II TRANSCRIPTION SUBUNIT 29"/>
    <property type="match status" value="1"/>
</dbReference>
<feature type="region of interest" description="Disordered" evidence="1">
    <location>
        <begin position="1"/>
        <end position="104"/>
    </location>
</feature>
<evidence type="ECO:0008006" key="4">
    <source>
        <dbReference type="Google" id="ProtNLM"/>
    </source>
</evidence>
<gene>
    <name evidence="2" type="ORF">BQ4739_LOCUS8011</name>
</gene>